<keyword evidence="3 6" id="KW-0732">Signal</keyword>
<evidence type="ECO:0000256" key="5">
    <source>
        <dbReference type="ARBA" id="ARBA00023186"/>
    </source>
</evidence>
<feature type="domain" description="Pili assembly chaperone C-terminal" evidence="8">
    <location>
        <begin position="174"/>
        <end position="235"/>
    </location>
</feature>
<dbReference type="PRINTS" id="PR00969">
    <property type="entry name" value="CHAPERONPILI"/>
</dbReference>
<comment type="similarity">
    <text evidence="2">Belongs to the periplasmic pilus chaperone family.</text>
</comment>
<evidence type="ECO:0000256" key="4">
    <source>
        <dbReference type="ARBA" id="ARBA00022764"/>
    </source>
</evidence>
<evidence type="ECO:0000256" key="1">
    <source>
        <dbReference type="ARBA" id="ARBA00004418"/>
    </source>
</evidence>
<dbReference type="Pfam" id="PF00345">
    <property type="entry name" value="PapD_N"/>
    <property type="match status" value="1"/>
</dbReference>
<evidence type="ECO:0000259" key="8">
    <source>
        <dbReference type="Pfam" id="PF02753"/>
    </source>
</evidence>
<evidence type="ECO:0000259" key="7">
    <source>
        <dbReference type="Pfam" id="PF00345"/>
    </source>
</evidence>
<evidence type="ECO:0000256" key="2">
    <source>
        <dbReference type="ARBA" id="ARBA00007399"/>
    </source>
</evidence>
<sequence>MRKFNSFLKLLVTGICLIPPMSHAEIVLHGTRVIYPSDAREVTLQISNDGTRPALVQAWVDDGNPESTPDQVKLPFMITPPITRVDPTKGQTLRISTLPSIQKVKQNQETMYWLNVLDIPPKTHKEKNETPENALQLAIRSRVKLIYRPSALQEQAVHAPKKLEWTKQGALLHVKNPTPFYITITSVFTEKLRQKTDITPKGLMLEPFSQQDIPVTPSDTRQFSFITINDYGGRVEHPITLK</sequence>
<name>A0A217EF86_9GAMM</name>
<dbReference type="OrthoDB" id="9131059at2"/>
<gene>
    <name evidence="9" type="ORF">SAMN05444584_1101</name>
</gene>
<dbReference type="InterPro" id="IPR008962">
    <property type="entry name" value="PapD-like_sf"/>
</dbReference>
<feature type="chain" id="PRO_5013166081" evidence="6">
    <location>
        <begin position="25"/>
        <end position="242"/>
    </location>
</feature>
<evidence type="ECO:0000313" key="9">
    <source>
        <dbReference type="EMBL" id="SNQ29161.1"/>
    </source>
</evidence>
<dbReference type="InterPro" id="IPR001829">
    <property type="entry name" value="Pili_assmbl_chaperone_bac"/>
</dbReference>
<dbReference type="PANTHER" id="PTHR30251:SF10">
    <property type="entry name" value="FIMBRIAL CHAPERONE YEHC-RELATED"/>
    <property type="match status" value="1"/>
</dbReference>
<organism evidence="9 10">
    <name type="scientific">Acinetobacter apis</name>
    <dbReference type="NCBI Taxonomy" id="1229165"/>
    <lineage>
        <taxon>Bacteria</taxon>
        <taxon>Pseudomonadati</taxon>
        <taxon>Pseudomonadota</taxon>
        <taxon>Gammaproteobacteria</taxon>
        <taxon>Moraxellales</taxon>
        <taxon>Moraxellaceae</taxon>
        <taxon>Acinetobacter</taxon>
    </lineage>
</organism>
<dbReference type="Pfam" id="PF02753">
    <property type="entry name" value="PapD_C"/>
    <property type="match status" value="1"/>
</dbReference>
<evidence type="ECO:0000256" key="3">
    <source>
        <dbReference type="ARBA" id="ARBA00022729"/>
    </source>
</evidence>
<keyword evidence="4" id="KW-0574">Periplasm</keyword>
<evidence type="ECO:0000256" key="6">
    <source>
        <dbReference type="SAM" id="SignalP"/>
    </source>
</evidence>
<feature type="signal peptide" evidence="6">
    <location>
        <begin position="1"/>
        <end position="24"/>
    </location>
</feature>
<dbReference type="SUPFAM" id="SSF49354">
    <property type="entry name" value="PapD-like"/>
    <property type="match status" value="1"/>
</dbReference>
<dbReference type="PANTHER" id="PTHR30251">
    <property type="entry name" value="PILUS ASSEMBLY CHAPERONE"/>
    <property type="match status" value="1"/>
</dbReference>
<dbReference type="InterPro" id="IPR013783">
    <property type="entry name" value="Ig-like_fold"/>
</dbReference>
<dbReference type="AlphaFoldDB" id="A0A217EF86"/>
<protein>
    <submittedName>
        <fullName evidence="9">P pilus assembly protein, chaperone PapD</fullName>
    </submittedName>
</protein>
<keyword evidence="10" id="KW-1185">Reference proteome</keyword>
<dbReference type="InterPro" id="IPR016148">
    <property type="entry name" value="Pili_assmbl_chaperone_C"/>
</dbReference>
<dbReference type="RefSeq" id="WP_088823153.1">
    <property type="nucleotide sequence ID" value="NZ_FZLN01000001.1"/>
</dbReference>
<dbReference type="SUPFAM" id="SSF49584">
    <property type="entry name" value="Periplasmic chaperone C-domain"/>
    <property type="match status" value="1"/>
</dbReference>
<dbReference type="InterPro" id="IPR016147">
    <property type="entry name" value="Pili_assmbl_chaperone_N"/>
</dbReference>
<dbReference type="GO" id="GO:0071555">
    <property type="term" value="P:cell wall organization"/>
    <property type="evidence" value="ECO:0007669"/>
    <property type="project" value="InterPro"/>
</dbReference>
<feature type="domain" description="Pili assembly chaperone N-terminal" evidence="7">
    <location>
        <begin position="26"/>
        <end position="152"/>
    </location>
</feature>
<dbReference type="Gene3D" id="2.60.40.10">
    <property type="entry name" value="Immunoglobulins"/>
    <property type="match status" value="2"/>
</dbReference>
<keyword evidence="5" id="KW-0143">Chaperone</keyword>
<dbReference type="EMBL" id="FZLN01000001">
    <property type="protein sequence ID" value="SNQ29161.1"/>
    <property type="molecule type" value="Genomic_DNA"/>
</dbReference>
<proteinExistence type="inferred from homology"/>
<evidence type="ECO:0000313" key="10">
    <source>
        <dbReference type="Proteomes" id="UP000243463"/>
    </source>
</evidence>
<reference evidence="10" key="1">
    <citation type="submission" date="2017-06" db="EMBL/GenBank/DDBJ databases">
        <authorList>
            <person name="Varghese N."/>
            <person name="Submissions S."/>
        </authorList>
    </citation>
    <scope>NUCLEOTIDE SEQUENCE [LARGE SCALE GENOMIC DNA]</scope>
    <source>
        <strain evidence="10">ANC 5114</strain>
    </source>
</reference>
<dbReference type="Proteomes" id="UP000243463">
    <property type="component" value="Unassembled WGS sequence"/>
</dbReference>
<dbReference type="InterPro" id="IPR050643">
    <property type="entry name" value="Periplasmic_pilus_chap"/>
</dbReference>
<accession>A0A217EF86</accession>
<dbReference type="InterPro" id="IPR036316">
    <property type="entry name" value="Pili_assmbl_chap_C_dom_sf"/>
</dbReference>
<comment type="subcellular location">
    <subcellularLocation>
        <location evidence="1">Periplasm</location>
    </subcellularLocation>
</comment>
<dbReference type="GO" id="GO:0030288">
    <property type="term" value="C:outer membrane-bounded periplasmic space"/>
    <property type="evidence" value="ECO:0007669"/>
    <property type="project" value="InterPro"/>
</dbReference>